<dbReference type="Proteomes" id="UP000216311">
    <property type="component" value="Unassembled WGS sequence"/>
</dbReference>
<evidence type="ECO:0000256" key="2">
    <source>
        <dbReference type="ARBA" id="ARBA00005871"/>
    </source>
</evidence>
<comment type="subunit">
    <text evidence="3">Monomer.</text>
</comment>
<evidence type="ECO:0000256" key="5">
    <source>
        <dbReference type="ARBA" id="ARBA00021214"/>
    </source>
</evidence>
<keyword evidence="6" id="KW-0479">Metal-binding</keyword>
<comment type="pathway">
    <text evidence="1">Secondary metabolite metabolism; quinolate metabolism.</text>
</comment>
<dbReference type="GO" id="GO:0005829">
    <property type="term" value="C:cytosol"/>
    <property type="evidence" value="ECO:0007669"/>
    <property type="project" value="TreeGrafter"/>
</dbReference>
<evidence type="ECO:0000256" key="1">
    <source>
        <dbReference type="ARBA" id="ARBA00005079"/>
    </source>
</evidence>
<evidence type="ECO:0000256" key="4">
    <source>
        <dbReference type="ARBA" id="ARBA00012365"/>
    </source>
</evidence>
<comment type="caution">
    <text evidence="11">The sequence shown here is derived from an EMBL/GenBank/DDBJ whole genome shotgun (WGS) entry which is preliminary data.</text>
</comment>
<evidence type="ECO:0000313" key="12">
    <source>
        <dbReference type="Proteomes" id="UP000216311"/>
    </source>
</evidence>
<evidence type="ECO:0000256" key="6">
    <source>
        <dbReference type="ARBA" id="ARBA00022723"/>
    </source>
</evidence>
<dbReference type="EMBL" id="NMVQ01000012">
    <property type="protein sequence ID" value="OYO22067.1"/>
    <property type="molecule type" value="Genomic_DNA"/>
</dbReference>
<dbReference type="SUPFAM" id="SSF51556">
    <property type="entry name" value="Metallo-dependent hydrolases"/>
    <property type="match status" value="1"/>
</dbReference>
<evidence type="ECO:0000256" key="10">
    <source>
        <dbReference type="ARBA" id="ARBA00031120"/>
    </source>
</evidence>
<sequence>MAGKVDVHTHSVPVGWPDLNQTVAPHHDWPWLRVDSEREATIMVGSSEFRRIGDSCWAPEVRREAMARSGVSTQVVSPTPVFFNYERHPGEAVKVARVFNNLARETFADQGPEFLTVCQVPLQDADLACAELDRCLPRPGRVSGPCAPLY</sequence>
<reference evidence="11 12" key="1">
    <citation type="submission" date="2017-07" db="EMBL/GenBank/DDBJ databases">
        <title>Draft whole genome sequences of clinical Proprionibacteriaceae strains.</title>
        <authorList>
            <person name="Bernier A.-M."/>
            <person name="Bernard K."/>
            <person name="Domingo M.-C."/>
        </authorList>
    </citation>
    <scope>NUCLEOTIDE SEQUENCE [LARGE SCALE GENOMIC DNA]</scope>
    <source>
        <strain evidence="11 12">NML 130396</strain>
    </source>
</reference>
<dbReference type="PANTHER" id="PTHR21240">
    <property type="entry name" value="2-AMINO-3-CARBOXYLMUCONATE-6-SEMIALDEHYDE DECARBOXYLASE"/>
    <property type="match status" value="1"/>
</dbReference>
<dbReference type="PANTHER" id="PTHR21240:SF27">
    <property type="entry name" value="2-AMINO-3-CARBOXYMUCONATE-6-SEMIALDEHYDE DECARBOXYLASE"/>
    <property type="match status" value="1"/>
</dbReference>
<keyword evidence="12" id="KW-1185">Reference proteome</keyword>
<keyword evidence="8" id="KW-0862">Zinc</keyword>
<comment type="similarity">
    <text evidence="2">Belongs to the metallo-dependent hydrolases superfamily. ACMSD family.</text>
</comment>
<evidence type="ECO:0000256" key="9">
    <source>
        <dbReference type="ARBA" id="ARBA00023239"/>
    </source>
</evidence>
<dbReference type="GO" id="GO:0001760">
    <property type="term" value="F:aminocarboxymuconate-semialdehyde decarboxylase activity"/>
    <property type="evidence" value="ECO:0007669"/>
    <property type="project" value="UniProtKB-EC"/>
</dbReference>
<organism evidence="11 12">
    <name type="scientific">Enemella dayhoffiae</name>
    <dbReference type="NCBI Taxonomy" id="2016507"/>
    <lineage>
        <taxon>Bacteria</taxon>
        <taxon>Bacillati</taxon>
        <taxon>Actinomycetota</taxon>
        <taxon>Actinomycetes</taxon>
        <taxon>Propionibacteriales</taxon>
        <taxon>Propionibacteriaceae</taxon>
        <taxon>Enemella</taxon>
    </lineage>
</organism>
<dbReference type="GO" id="GO:0019748">
    <property type="term" value="P:secondary metabolic process"/>
    <property type="evidence" value="ECO:0007669"/>
    <property type="project" value="TreeGrafter"/>
</dbReference>
<dbReference type="RefSeq" id="WP_094363812.1">
    <property type="nucleotide sequence ID" value="NZ_NMVQ01000012.1"/>
</dbReference>
<name>A0A255H372_9ACTN</name>
<dbReference type="InterPro" id="IPR032465">
    <property type="entry name" value="ACMSD"/>
</dbReference>
<dbReference type="Gene3D" id="3.20.20.140">
    <property type="entry name" value="Metal-dependent hydrolases"/>
    <property type="match status" value="1"/>
</dbReference>
<evidence type="ECO:0000256" key="7">
    <source>
        <dbReference type="ARBA" id="ARBA00022793"/>
    </source>
</evidence>
<protein>
    <recommendedName>
        <fullName evidence="5">2-amino-3-carboxymuconate-6-semialdehyde decarboxylase</fullName>
        <ecNumber evidence="4">4.1.1.45</ecNumber>
    </recommendedName>
    <alternativeName>
        <fullName evidence="10">Picolinate carboxylase</fullName>
    </alternativeName>
</protein>
<gene>
    <name evidence="11" type="ORF">CGZ93_09145</name>
</gene>
<dbReference type="GO" id="GO:0046872">
    <property type="term" value="F:metal ion binding"/>
    <property type="evidence" value="ECO:0007669"/>
    <property type="project" value="UniProtKB-KW"/>
</dbReference>
<accession>A0A255H372</accession>
<evidence type="ECO:0000256" key="3">
    <source>
        <dbReference type="ARBA" id="ARBA00011245"/>
    </source>
</evidence>
<evidence type="ECO:0000256" key="8">
    <source>
        <dbReference type="ARBA" id="ARBA00022833"/>
    </source>
</evidence>
<dbReference type="EC" id="4.1.1.45" evidence="4"/>
<dbReference type="InterPro" id="IPR032466">
    <property type="entry name" value="Metal_Hydrolase"/>
</dbReference>
<evidence type="ECO:0000313" key="11">
    <source>
        <dbReference type="EMBL" id="OYO22067.1"/>
    </source>
</evidence>
<keyword evidence="7" id="KW-0210">Decarboxylase</keyword>
<proteinExistence type="inferred from homology"/>
<dbReference type="AlphaFoldDB" id="A0A255H372"/>
<keyword evidence="9" id="KW-0456">Lyase</keyword>